<feature type="transmembrane region" description="Helical" evidence="2">
    <location>
        <begin position="93"/>
        <end position="116"/>
    </location>
</feature>
<evidence type="ECO:0000256" key="2">
    <source>
        <dbReference type="SAM" id="Phobius"/>
    </source>
</evidence>
<dbReference type="InterPro" id="IPR016024">
    <property type="entry name" value="ARM-type_fold"/>
</dbReference>
<dbReference type="AlphaFoldDB" id="A0A1B7VYF4"/>
<organism evidence="3 4">
    <name type="scientific">Aphanizomenon flos-aquae LD13</name>
    <dbReference type="NCBI Taxonomy" id="1710894"/>
    <lineage>
        <taxon>Bacteria</taxon>
        <taxon>Bacillati</taxon>
        <taxon>Cyanobacteriota</taxon>
        <taxon>Cyanophyceae</taxon>
        <taxon>Nostocales</taxon>
        <taxon>Aphanizomenonaceae</taxon>
        <taxon>Aphanizomenon</taxon>
    </lineage>
</organism>
<dbReference type="EMBL" id="LJOY01000017">
    <property type="protein sequence ID" value="OBQ26009.1"/>
    <property type="molecule type" value="Genomic_DNA"/>
</dbReference>
<proteinExistence type="inferred from homology"/>
<sequence>MIQASSSWRQLINQVSEIKIEMPKHQIFKHFHEPGVLLGLLTIIVAMLLWNWQLLLSLVVGIGIMVFTYSMQKSNWQLPWLEIRNLISSTNSQLAYSIASGGIATVITYMASAIWVDAPSHWLAAGAIIQGMATLLTLILLVWQIFSFQGNQQENRLDQLLNNLTEKDSLKRLLSMRQLNKLISRQRVDTVVQKDIMECLQLLLSQEKELIIREAALDCLQNLNGLSPLKHTHPKIFMPVLAKTKSKILVE</sequence>
<keyword evidence="2" id="KW-0472">Membrane</keyword>
<comment type="caution">
    <text evidence="3">The sequence shown here is derived from an EMBL/GenBank/DDBJ whole genome shotgun (WGS) entry which is preliminary data.</text>
</comment>
<dbReference type="STRING" id="1803587.GCA_001593825_03006"/>
<name>A0A1B7VYF4_APHFL</name>
<feature type="transmembrane region" description="Helical" evidence="2">
    <location>
        <begin position="122"/>
        <end position="146"/>
    </location>
</feature>
<gene>
    <name evidence="3" type="ORF">AN481_07075</name>
</gene>
<dbReference type="Proteomes" id="UP000092382">
    <property type="component" value="Unassembled WGS sequence"/>
</dbReference>
<evidence type="ECO:0000256" key="1">
    <source>
        <dbReference type="ARBA" id="ARBA00009299"/>
    </source>
</evidence>
<comment type="similarity">
    <text evidence="1">Belongs to the CpcE/RpcE/PecE family.</text>
</comment>
<feature type="transmembrane region" description="Helical" evidence="2">
    <location>
        <begin position="31"/>
        <end position="49"/>
    </location>
</feature>
<accession>A0A1B7VYF4</accession>
<evidence type="ECO:0000313" key="4">
    <source>
        <dbReference type="Proteomes" id="UP000092382"/>
    </source>
</evidence>
<protein>
    <submittedName>
        <fullName evidence="3">Armadillo-type fold-containing protein</fullName>
    </submittedName>
</protein>
<reference evidence="3 4" key="1">
    <citation type="submission" date="2015-09" db="EMBL/GenBank/DDBJ databases">
        <title>Whole genome shotgun sequence assembly of Aphanizomenon flos-aquae UKL13.</title>
        <authorList>
            <person name="Driscoll C."/>
        </authorList>
    </citation>
    <scope>NUCLEOTIDE SEQUENCE [LARGE SCALE GENOMIC DNA]</scope>
    <source>
        <strain evidence="3">MDT13</strain>
    </source>
</reference>
<dbReference type="PATRIC" id="fig|1710894.3.peg.3008"/>
<keyword evidence="2" id="KW-1133">Transmembrane helix</keyword>
<evidence type="ECO:0000313" key="3">
    <source>
        <dbReference type="EMBL" id="OBQ26009.1"/>
    </source>
</evidence>
<keyword evidence="2" id="KW-0812">Transmembrane</keyword>
<dbReference type="SUPFAM" id="SSF48371">
    <property type="entry name" value="ARM repeat"/>
    <property type="match status" value="1"/>
</dbReference>